<keyword evidence="11" id="KW-0238">DNA-binding</keyword>
<dbReference type="NCBIfam" id="TIGR00614">
    <property type="entry name" value="recQ_fam"/>
    <property type="match status" value="1"/>
</dbReference>
<dbReference type="InterPro" id="IPR006293">
    <property type="entry name" value="DNA_helicase_ATP-dep_RecQ_bac"/>
</dbReference>
<keyword evidence="4" id="KW-0479">Metal-binding</keyword>
<keyword evidence="6" id="KW-0227">DNA damage</keyword>
<dbReference type="InterPro" id="IPR011545">
    <property type="entry name" value="DEAD/DEAH_box_helicase_dom"/>
</dbReference>
<evidence type="ECO:0000256" key="10">
    <source>
        <dbReference type="ARBA" id="ARBA00022840"/>
    </source>
</evidence>
<dbReference type="PROSITE" id="PS50967">
    <property type="entry name" value="HRDC"/>
    <property type="match status" value="1"/>
</dbReference>
<evidence type="ECO:0000256" key="16">
    <source>
        <dbReference type="NCBIfam" id="TIGR01389"/>
    </source>
</evidence>
<dbReference type="PROSITE" id="PS51192">
    <property type="entry name" value="HELICASE_ATP_BIND_1"/>
    <property type="match status" value="1"/>
</dbReference>
<dbReference type="EC" id="5.6.2.4" evidence="16"/>
<dbReference type="Pfam" id="PF00570">
    <property type="entry name" value="HRDC"/>
    <property type="match status" value="1"/>
</dbReference>
<dbReference type="EMBL" id="BAABCA010000008">
    <property type="protein sequence ID" value="GAA4239590.1"/>
    <property type="molecule type" value="Genomic_DNA"/>
</dbReference>
<keyword evidence="13" id="KW-0234">DNA repair</keyword>
<dbReference type="InterPro" id="IPR002121">
    <property type="entry name" value="HRDC_dom"/>
</dbReference>
<dbReference type="InterPro" id="IPR044876">
    <property type="entry name" value="HRDC_dom_sf"/>
</dbReference>
<keyword evidence="8 20" id="KW-0347">Helicase</keyword>
<evidence type="ECO:0000256" key="1">
    <source>
        <dbReference type="ARBA" id="ARBA00001946"/>
    </source>
</evidence>
<evidence type="ECO:0000256" key="15">
    <source>
        <dbReference type="ARBA" id="ARBA00034617"/>
    </source>
</evidence>
<dbReference type="NCBIfam" id="TIGR01389">
    <property type="entry name" value="recQ"/>
    <property type="match status" value="1"/>
</dbReference>
<evidence type="ECO:0000259" key="17">
    <source>
        <dbReference type="PROSITE" id="PS50967"/>
    </source>
</evidence>
<keyword evidence="7" id="KW-0378">Hydrolase</keyword>
<proteinExistence type="inferred from homology"/>
<evidence type="ECO:0000256" key="12">
    <source>
        <dbReference type="ARBA" id="ARBA00023172"/>
    </source>
</evidence>
<evidence type="ECO:0000313" key="21">
    <source>
        <dbReference type="Proteomes" id="UP001501496"/>
    </source>
</evidence>
<reference evidence="21" key="1">
    <citation type="journal article" date="2019" name="Int. J. Syst. Evol. Microbiol.">
        <title>The Global Catalogue of Microorganisms (GCM) 10K type strain sequencing project: providing services to taxonomists for standard genome sequencing and annotation.</title>
        <authorList>
            <consortium name="The Broad Institute Genomics Platform"/>
            <consortium name="The Broad Institute Genome Sequencing Center for Infectious Disease"/>
            <person name="Wu L."/>
            <person name="Ma J."/>
        </authorList>
    </citation>
    <scope>NUCLEOTIDE SEQUENCE [LARGE SCALE GENOMIC DNA]</scope>
    <source>
        <strain evidence="21">JCM 17630</strain>
    </source>
</reference>
<comment type="caution">
    <text evidence="20">The sequence shown here is derived from an EMBL/GenBank/DDBJ whole genome shotgun (WGS) entry which is preliminary data.</text>
</comment>
<dbReference type="InterPro" id="IPR032284">
    <property type="entry name" value="RecQ_Zn-bd"/>
</dbReference>
<dbReference type="SMART" id="SM00956">
    <property type="entry name" value="RQC"/>
    <property type="match status" value="1"/>
</dbReference>
<dbReference type="CDD" id="cd17920">
    <property type="entry name" value="DEXHc_RecQ"/>
    <property type="match status" value="1"/>
</dbReference>
<evidence type="ECO:0000256" key="13">
    <source>
        <dbReference type="ARBA" id="ARBA00023204"/>
    </source>
</evidence>
<keyword evidence="5" id="KW-0547">Nucleotide-binding</keyword>
<dbReference type="SMART" id="SM00341">
    <property type="entry name" value="HRDC"/>
    <property type="match status" value="1"/>
</dbReference>
<dbReference type="InterPro" id="IPR014001">
    <property type="entry name" value="Helicase_ATP-bd"/>
</dbReference>
<dbReference type="Pfam" id="PF09382">
    <property type="entry name" value="RQC"/>
    <property type="match status" value="1"/>
</dbReference>
<comment type="cofactor">
    <cofactor evidence="1">
        <name>Mg(2+)</name>
        <dbReference type="ChEBI" id="CHEBI:18420"/>
    </cofactor>
</comment>
<comment type="catalytic activity">
    <reaction evidence="15">
        <text>Couples ATP hydrolysis with the unwinding of duplex DNA by translocating in the 3'-5' direction.</text>
        <dbReference type="EC" id="5.6.2.4"/>
    </reaction>
</comment>
<evidence type="ECO:0000256" key="14">
    <source>
        <dbReference type="ARBA" id="ARBA00023235"/>
    </source>
</evidence>
<dbReference type="SMART" id="SM00487">
    <property type="entry name" value="DEXDc"/>
    <property type="match status" value="1"/>
</dbReference>
<dbReference type="InterPro" id="IPR036388">
    <property type="entry name" value="WH-like_DNA-bd_sf"/>
</dbReference>
<evidence type="ECO:0000259" key="19">
    <source>
        <dbReference type="PROSITE" id="PS51194"/>
    </source>
</evidence>
<gene>
    <name evidence="20" type="primary">recQ_2</name>
    <name evidence="20" type="ORF">GCM10022291_34590</name>
</gene>
<keyword evidence="12" id="KW-0233">DNA recombination</keyword>
<evidence type="ECO:0000256" key="4">
    <source>
        <dbReference type="ARBA" id="ARBA00022723"/>
    </source>
</evidence>
<organism evidence="20 21">
    <name type="scientific">Postechiella marina</name>
    <dbReference type="NCBI Taxonomy" id="943941"/>
    <lineage>
        <taxon>Bacteria</taxon>
        <taxon>Pseudomonadati</taxon>
        <taxon>Bacteroidota</taxon>
        <taxon>Flavobacteriia</taxon>
        <taxon>Flavobacteriales</taxon>
        <taxon>Flavobacteriaceae</taxon>
        <taxon>Postechiella</taxon>
    </lineage>
</organism>
<feature type="domain" description="Helicase C-terminal" evidence="19">
    <location>
        <begin position="218"/>
        <end position="366"/>
    </location>
</feature>
<dbReference type="InterPro" id="IPR001650">
    <property type="entry name" value="Helicase_C-like"/>
</dbReference>
<dbReference type="InterPro" id="IPR029491">
    <property type="entry name" value="Helicase_HTH"/>
</dbReference>
<dbReference type="InterPro" id="IPR004589">
    <property type="entry name" value="DNA_helicase_ATP-dep_RecQ"/>
</dbReference>
<dbReference type="GO" id="GO:0004386">
    <property type="term" value="F:helicase activity"/>
    <property type="evidence" value="ECO:0007669"/>
    <property type="project" value="UniProtKB-KW"/>
</dbReference>
<dbReference type="Gene3D" id="1.10.150.80">
    <property type="entry name" value="HRDC domain"/>
    <property type="match status" value="1"/>
</dbReference>
<dbReference type="InterPro" id="IPR027417">
    <property type="entry name" value="P-loop_NTPase"/>
</dbReference>
<dbReference type="PROSITE" id="PS51194">
    <property type="entry name" value="HELICASE_CTER"/>
    <property type="match status" value="1"/>
</dbReference>
<dbReference type="Pfam" id="PF14493">
    <property type="entry name" value="HTH_40"/>
    <property type="match status" value="1"/>
</dbReference>
<evidence type="ECO:0000259" key="18">
    <source>
        <dbReference type="PROSITE" id="PS51192"/>
    </source>
</evidence>
<protein>
    <recommendedName>
        <fullName evidence="16">DNA helicase RecQ</fullName>
        <ecNumber evidence="16">5.6.2.4</ecNumber>
    </recommendedName>
</protein>
<feature type="domain" description="Helicase ATP-binding" evidence="18">
    <location>
        <begin position="31"/>
        <end position="197"/>
    </location>
</feature>
<keyword evidence="14" id="KW-0413">Isomerase</keyword>
<dbReference type="InterPro" id="IPR010997">
    <property type="entry name" value="HRDC-like_sf"/>
</dbReference>
<evidence type="ECO:0000313" key="20">
    <source>
        <dbReference type="EMBL" id="GAA4239590.1"/>
    </source>
</evidence>
<dbReference type="Pfam" id="PF16124">
    <property type="entry name" value="RecQ_Zn_bind"/>
    <property type="match status" value="1"/>
</dbReference>
<dbReference type="InterPro" id="IPR036390">
    <property type="entry name" value="WH_DNA-bd_sf"/>
</dbReference>
<keyword evidence="21" id="KW-1185">Reference proteome</keyword>
<dbReference type="Pfam" id="PF00270">
    <property type="entry name" value="DEAD"/>
    <property type="match status" value="1"/>
</dbReference>
<keyword evidence="10" id="KW-0067">ATP-binding</keyword>
<keyword evidence="9" id="KW-0862">Zinc</keyword>
<accession>A0ABP8CI48</accession>
<dbReference type="PANTHER" id="PTHR13710:SF105">
    <property type="entry name" value="ATP-DEPENDENT DNA HELICASE Q1"/>
    <property type="match status" value="1"/>
</dbReference>
<evidence type="ECO:0000256" key="3">
    <source>
        <dbReference type="ARBA" id="ARBA00005446"/>
    </source>
</evidence>
<dbReference type="Gene3D" id="3.40.50.300">
    <property type="entry name" value="P-loop containing nucleotide triphosphate hydrolases"/>
    <property type="match status" value="2"/>
</dbReference>
<evidence type="ECO:0000256" key="11">
    <source>
        <dbReference type="ARBA" id="ARBA00023125"/>
    </source>
</evidence>
<evidence type="ECO:0000256" key="7">
    <source>
        <dbReference type="ARBA" id="ARBA00022801"/>
    </source>
</evidence>
<evidence type="ECO:0000256" key="8">
    <source>
        <dbReference type="ARBA" id="ARBA00022806"/>
    </source>
</evidence>
<feature type="domain" description="HRDC" evidence="17">
    <location>
        <begin position="532"/>
        <end position="612"/>
    </location>
</feature>
<evidence type="ECO:0000256" key="6">
    <source>
        <dbReference type="ARBA" id="ARBA00022763"/>
    </source>
</evidence>
<dbReference type="InterPro" id="IPR018982">
    <property type="entry name" value="RQC_domain"/>
</dbReference>
<dbReference type="Proteomes" id="UP001501496">
    <property type="component" value="Unassembled WGS sequence"/>
</dbReference>
<evidence type="ECO:0000256" key="2">
    <source>
        <dbReference type="ARBA" id="ARBA00001947"/>
    </source>
</evidence>
<comment type="similarity">
    <text evidence="3">Belongs to the helicase family. RecQ subfamily.</text>
</comment>
<dbReference type="SUPFAM" id="SSF52540">
    <property type="entry name" value="P-loop containing nucleoside triphosphate hydrolases"/>
    <property type="match status" value="1"/>
</dbReference>
<evidence type="ECO:0000256" key="9">
    <source>
        <dbReference type="ARBA" id="ARBA00022833"/>
    </source>
</evidence>
<dbReference type="Gene3D" id="1.10.10.10">
    <property type="entry name" value="Winged helix-like DNA-binding domain superfamily/Winged helix DNA-binding domain"/>
    <property type="match status" value="1"/>
</dbReference>
<name>A0ABP8CI48_9FLAO</name>
<comment type="cofactor">
    <cofactor evidence="2">
        <name>Zn(2+)</name>
        <dbReference type="ChEBI" id="CHEBI:29105"/>
    </cofactor>
</comment>
<dbReference type="RefSeq" id="WP_344789625.1">
    <property type="nucleotide sequence ID" value="NZ_BAABCA010000008.1"/>
</dbReference>
<dbReference type="SMART" id="SM00490">
    <property type="entry name" value="HELICc"/>
    <property type="match status" value="1"/>
</dbReference>
<dbReference type="SUPFAM" id="SSF46785">
    <property type="entry name" value="Winged helix' DNA-binding domain"/>
    <property type="match status" value="1"/>
</dbReference>
<dbReference type="CDD" id="cd18794">
    <property type="entry name" value="SF2_C_RecQ"/>
    <property type="match status" value="1"/>
</dbReference>
<dbReference type="PANTHER" id="PTHR13710">
    <property type="entry name" value="DNA HELICASE RECQ FAMILY MEMBER"/>
    <property type="match status" value="1"/>
</dbReference>
<sequence>MPAVYKQDQLFSNLKTYFGYDSFRTNQQDIVEAVLNKKDCLVIMPTGGGKSICFQLPALLLKGVTLVISPLIALMKDQVDGLNANGIAASYFNSSQTTQEQSAIIDRVLNANLKLLYVAPESLVGLQNILSERYISCVAIDEAHCISSWGHDFRPSYQQLGFLKKTLPNTPFIALTATADKATRQDIVKQLRIEHAQQYISSFDRQNITLEVRAANDRISQIIKFIRQKPNQSGIIYCLSRKTTEQLAKKLKTNNIPAAAYHAGLDFDKRSKIQEAFVRDQTQIVCATVAFGMGIDKSNVRWVIHYNMPKNIEGYYQEIGRGGRDGLKAHALLFHSYADVIQLRNFASGASNEDVQVAKLDRMKQFSEATTCRRKILLSYFGELMANNCENCDVCRNPPQFFDGTIIAQKILSAVYRLQETEAMGMIIDVLRGSHNAAVLAKGYQGVRTFGIGKDIAWKDWQHFVIQLINQGFCEIAFHKHNALQLTEFSKNVLFDGAKVALTKPVAVTEIKTPTKERKTRTKRTRTKTKPKTDANSLFERLRLLRYKIAQEEDIPAYLVFSDATLKEIERVRPLSDDDFLKVSGVGQRKMEVYGDEFIAEIMSFMGSKAKKAKKKDTVLITYDLYKSGMSIEEISIERKLASTTIYSHIAKLYSKGKNINIYDFVSKSDVEAVRKAKKELNAPTALRPYYVHLNEELDYFKIRLALSVVDKD</sequence>
<dbReference type="Pfam" id="PF00271">
    <property type="entry name" value="Helicase_C"/>
    <property type="match status" value="1"/>
</dbReference>
<dbReference type="SUPFAM" id="SSF47819">
    <property type="entry name" value="HRDC-like"/>
    <property type="match status" value="1"/>
</dbReference>
<evidence type="ECO:0000256" key="5">
    <source>
        <dbReference type="ARBA" id="ARBA00022741"/>
    </source>
</evidence>